<dbReference type="NCBIfam" id="TIGR01414">
    <property type="entry name" value="autotrans_barl"/>
    <property type="match status" value="1"/>
</dbReference>
<dbReference type="InterPro" id="IPR006315">
    <property type="entry name" value="OM_autotransptr_brl_dom"/>
</dbReference>
<dbReference type="AlphaFoldDB" id="A0A4R8L595"/>
<name>A0A4R8L595_9BURK</name>
<feature type="domain" description="Autotransporter" evidence="1">
    <location>
        <begin position="1"/>
        <end position="162"/>
    </location>
</feature>
<dbReference type="SUPFAM" id="SSF103515">
    <property type="entry name" value="Autotransporter"/>
    <property type="match status" value="1"/>
</dbReference>
<gene>
    <name evidence="2" type="ORF">BX592_1342</name>
</gene>
<evidence type="ECO:0000259" key="1">
    <source>
        <dbReference type="PROSITE" id="PS51208"/>
    </source>
</evidence>
<evidence type="ECO:0000313" key="3">
    <source>
        <dbReference type="Proteomes" id="UP000295509"/>
    </source>
</evidence>
<proteinExistence type="predicted"/>
<dbReference type="PROSITE" id="PS51208">
    <property type="entry name" value="AUTOTRANSPORTER"/>
    <property type="match status" value="1"/>
</dbReference>
<dbReference type="GO" id="GO:0019867">
    <property type="term" value="C:outer membrane"/>
    <property type="evidence" value="ECO:0007669"/>
    <property type="project" value="InterPro"/>
</dbReference>
<reference evidence="2 3" key="1">
    <citation type="submission" date="2019-03" db="EMBL/GenBank/DDBJ databases">
        <title>Genomic Encyclopedia of Type Strains, Phase III (KMG-III): the genomes of soil and plant-associated and newly described type strains.</title>
        <authorList>
            <person name="Whitman W."/>
        </authorList>
    </citation>
    <scope>NUCLEOTIDE SEQUENCE [LARGE SCALE GENOMIC DNA]</scope>
    <source>
        <strain evidence="2 3">LMG 29544</strain>
    </source>
</reference>
<comment type="caution">
    <text evidence="2">The sequence shown here is derived from an EMBL/GenBank/DDBJ whole genome shotgun (WGS) entry which is preliminary data.</text>
</comment>
<accession>A0A4R8L595</accession>
<dbReference type="Gene3D" id="2.40.128.130">
    <property type="entry name" value="Autotransporter beta-domain"/>
    <property type="match status" value="1"/>
</dbReference>
<dbReference type="InterPro" id="IPR036709">
    <property type="entry name" value="Autotransporte_beta_dom_sf"/>
</dbReference>
<keyword evidence="3" id="KW-1185">Reference proteome</keyword>
<dbReference type="Pfam" id="PF03797">
    <property type="entry name" value="Autotransporter"/>
    <property type="match status" value="1"/>
</dbReference>
<dbReference type="EMBL" id="SORE01000034">
    <property type="protein sequence ID" value="TDY37806.1"/>
    <property type="molecule type" value="Genomic_DNA"/>
</dbReference>
<sequence>MQGAGGRTRPLRDARRYPFHLPLGPAFVLEPQAQVIWQHVGFSEENDGLGLVDPGATSGVTGRLGVRAQRTIEGANGQVWQPYVRANLWRDWGARATTVYSGSDHVPLRQQFTRMDFAAGVTAKVAARLSLYGQLGYGFTITDSVSGSRKGVWGDVGARYASRRSPEFHWSSRGSFRYSHSRFHVSICLRQTRACANRAIR</sequence>
<organism evidence="2 3">
    <name type="scientific">Paraburkholderia rhizosphaerae</name>
    <dbReference type="NCBI Taxonomy" id="480658"/>
    <lineage>
        <taxon>Bacteria</taxon>
        <taxon>Pseudomonadati</taxon>
        <taxon>Pseudomonadota</taxon>
        <taxon>Betaproteobacteria</taxon>
        <taxon>Burkholderiales</taxon>
        <taxon>Burkholderiaceae</taxon>
        <taxon>Paraburkholderia</taxon>
    </lineage>
</organism>
<dbReference type="InterPro" id="IPR003991">
    <property type="entry name" value="Pertactin_virulence_factor"/>
</dbReference>
<dbReference type="RefSeq" id="WP_243849801.1">
    <property type="nucleotide sequence ID" value="NZ_JBHLUW010000051.1"/>
</dbReference>
<dbReference type="InterPro" id="IPR005546">
    <property type="entry name" value="Autotransporte_beta"/>
</dbReference>
<dbReference type="Proteomes" id="UP000295509">
    <property type="component" value="Unassembled WGS sequence"/>
</dbReference>
<dbReference type="PRINTS" id="PR01484">
    <property type="entry name" value="PRTACTNFAMLY"/>
</dbReference>
<evidence type="ECO:0000313" key="2">
    <source>
        <dbReference type="EMBL" id="TDY37806.1"/>
    </source>
</evidence>
<protein>
    <submittedName>
        <fullName evidence="2">Outer membrane autotransporter protein</fullName>
    </submittedName>
</protein>